<dbReference type="Proteomes" id="UP000001188">
    <property type="component" value="Chromosome"/>
</dbReference>
<proteinExistence type="predicted"/>
<organism evidence="1 2">
    <name type="scientific">Xanthomonas campestris pv. campestris (strain B100)</name>
    <dbReference type="NCBI Taxonomy" id="509169"/>
    <lineage>
        <taxon>Bacteria</taxon>
        <taxon>Pseudomonadati</taxon>
        <taxon>Pseudomonadota</taxon>
        <taxon>Gammaproteobacteria</taxon>
        <taxon>Lysobacterales</taxon>
        <taxon>Lysobacteraceae</taxon>
        <taxon>Xanthomonas</taxon>
    </lineage>
</organism>
<dbReference type="HOGENOM" id="CLU_2208990_0_0_6"/>
<evidence type="ECO:0000313" key="2">
    <source>
        <dbReference type="Proteomes" id="UP000001188"/>
    </source>
</evidence>
<evidence type="ECO:0000313" key="1">
    <source>
        <dbReference type="EMBL" id="CAP51893.1"/>
    </source>
</evidence>
<sequence>MCVRQVEDIAPSAPHARMLRVVAVVKVIVQADGATQHHTCSAITCRHDPSTGMQALKPPRRYFQVYAGILELRMAWCWLLLPCIAVPVSNGISACRRAMRLFAGPWV</sequence>
<gene>
    <name evidence="1" type="ORF">XCCB100_2533</name>
</gene>
<dbReference type="KEGG" id="xca:xcc-b100_2533"/>
<accession>B0RTX9</accession>
<name>B0RTX9_XANCB</name>
<dbReference type="AlphaFoldDB" id="B0RTX9"/>
<dbReference type="EMBL" id="AM920689">
    <property type="protein sequence ID" value="CAP51893.1"/>
    <property type="molecule type" value="Genomic_DNA"/>
</dbReference>
<reference evidence="1 2" key="1">
    <citation type="journal article" date="2008" name="J. Biotechnol.">
        <title>The genome of Xanthomonas campestris pv. campestris B100 and its use for the reconstruction of metabolic pathways involved in xanthan biosynthesis.</title>
        <authorList>
            <person name="Vorholter F.J."/>
            <person name="Schneiker S."/>
            <person name="Goesmann A."/>
            <person name="Krause L."/>
            <person name="Bekel T."/>
            <person name="Kaiser O."/>
            <person name="Linke B."/>
            <person name="Patschkowski T."/>
            <person name="Ruckert C."/>
            <person name="Schmid J."/>
            <person name="Sidhu V.K."/>
            <person name="Sieber V."/>
            <person name="Tauch A."/>
            <person name="Watt S.A."/>
            <person name="Weisshaar B."/>
            <person name="Becker A."/>
            <person name="Niehaus K."/>
            <person name="Puhler A."/>
        </authorList>
    </citation>
    <scope>NUCLEOTIDE SEQUENCE [LARGE SCALE GENOMIC DNA]</scope>
    <source>
        <strain evidence="1 2">B100</strain>
    </source>
</reference>
<protein>
    <submittedName>
        <fullName evidence="1">Uncharacterized protein</fullName>
    </submittedName>
</protein>